<dbReference type="CDD" id="cd03017">
    <property type="entry name" value="PRX_BCP"/>
    <property type="match status" value="1"/>
</dbReference>
<evidence type="ECO:0000256" key="5">
    <source>
        <dbReference type="ARBA" id="ARBA00022862"/>
    </source>
</evidence>
<comment type="similarity">
    <text evidence="12">Belongs to the peroxiredoxin family. BCP/PrxQ subfamily.</text>
</comment>
<keyword evidence="5" id="KW-0049">Antioxidant</keyword>
<keyword evidence="6" id="KW-0809">Transit peptide</keyword>
<keyword evidence="8" id="KW-0793">Thylakoid</keyword>
<organism evidence="18 19">
    <name type="scientific">Flavobacterium swingsii</name>
    <dbReference type="NCBI Taxonomy" id="498292"/>
    <lineage>
        <taxon>Bacteria</taxon>
        <taxon>Pseudomonadati</taxon>
        <taxon>Bacteroidota</taxon>
        <taxon>Flavobacteriia</taxon>
        <taxon>Flavobacteriales</taxon>
        <taxon>Flavobacteriaceae</taxon>
        <taxon>Flavobacterium</taxon>
    </lineage>
</organism>
<evidence type="ECO:0000256" key="6">
    <source>
        <dbReference type="ARBA" id="ARBA00022946"/>
    </source>
</evidence>
<reference evidence="19" key="1">
    <citation type="submission" date="2016-10" db="EMBL/GenBank/DDBJ databases">
        <authorList>
            <person name="Varghese N."/>
            <person name="Submissions S."/>
        </authorList>
    </citation>
    <scope>NUCLEOTIDE SEQUENCE [LARGE SCALE GENOMIC DNA]</scope>
    <source>
        <strain evidence="19">DSM 21789</strain>
    </source>
</reference>
<name>A0A1I0UY50_9FLAO</name>
<keyword evidence="10" id="KW-0676">Redox-active center</keyword>
<dbReference type="InterPro" id="IPR000866">
    <property type="entry name" value="AhpC/TSA"/>
</dbReference>
<evidence type="ECO:0000256" key="2">
    <source>
        <dbReference type="ARBA" id="ARBA00011245"/>
    </source>
</evidence>
<evidence type="ECO:0000256" key="12">
    <source>
        <dbReference type="ARBA" id="ARBA00038489"/>
    </source>
</evidence>
<dbReference type="GO" id="GO:0034599">
    <property type="term" value="P:cellular response to oxidative stress"/>
    <property type="evidence" value="ECO:0007669"/>
    <property type="project" value="TreeGrafter"/>
</dbReference>
<dbReference type="GO" id="GO:0009579">
    <property type="term" value="C:thylakoid"/>
    <property type="evidence" value="ECO:0007669"/>
    <property type="project" value="UniProtKB-SubCell"/>
</dbReference>
<evidence type="ECO:0000256" key="13">
    <source>
        <dbReference type="ARBA" id="ARBA00042639"/>
    </source>
</evidence>
<evidence type="ECO:0000256" key="14">
    <source>
        <dbReference type="ARBA" id="ARBA00049091"/>
    </source>
</evidence>
<evidence type="ECO:0000256" key="9">
    <source>
        <dbReference type="ARBA" id="ARBA00023157"/>
    </source>
</evidence>
<dbReference type="STRING" id="498292.SAMN05660845_0016"/>
<dbReference type="PANTHER" id="PTHR42801">
    <property type="entry name" value="THIOREDOXIN-DEPENDENT PEROXIDE REDUCTASE"/>
    <property type="match status" value="1"/>
</dbReference>
<dbReference type="PROSITE" id="PS51352">
    <property type="entry name" value="THIOREDOXIN_2"/>
    <property type="match status" value="1"/>
</dbReference>
<dbReference type="AlphaFoldDB" id="A0A1I0UY50"/>
<evidence type="ECO:0000313" key="19">
    <source>
        <dbReference type="Proteomes" id="UP000199604"/>
    </source>
</evidence>
<evidence type="ECO:0000256" key="11">
    <source>
        <dbReference type="ARBA" id="ARBA00032824"/>
    </source>
</evidence>
<dbReference type="GO" id="GO:0005737">
    <property type="term" value="C:cytoplasm"/>
    <property type="evidence" value="ECO:0007669"/>
    <property type="project" value="TreeGrafter"/>
</dbReference>
<feature type="active site" description="Cysteine sulfenic acid (-SOH) intermediate; for peroxidase activity" evidence="16">
    <location>
        <position position="47"/>
    </location>
</feature>
<evidence type="ECO:0000256" key="16">
    <source>
        <dbReference type="PIRSR" id="PIRSR000239-1"/>
    </source>
</evidence>
<feature type="domain" description="Thioredoxin" evidence="17">
    <location>
        <begin position="4"/>
        <end position="152"/>
    </location>
</feature>
<dbReference type="PIRSF" id="PIRSF000239">
    <property type="entry name" value="AHPC"/>
    <property type="match status" value="1"/>
</dbReference>
<comment type="function">
    <text evidence="1">Thiol-specific peroxidase that catalyzes the reduction of hydrogen peroxide and organic hydroperoxides to water and alcohols, respectively. Plays a role in cell protection against oxidative stress by detoxifying peroxides and as sensor of hydrogen peroxide-mediated signaling events.</text>
</comment>
<keyword evidence="19" id="KW-1185">Reference proteome</keyword>
<dbReference type="Pfam" id="PF00578">
    <property type="entry name" value="AhpC-TSA"/>
    <property type="match status" value="1"/>
</dbReference>
<dbReference type="Proteomes" id="UP000199604">
    <property type="component" value="Unassembled WGS sequence"/>
</dbReference>
<evidence type="ECO:0000256" key="7">
    <source>
        <dbReference type="ARBA" id="ARBA00023002"/>
    </source>
</evidence>
<dbReference type="SUPFAM" id="SSF52833">
    <property type="entry name" value="Thioredoxin-like"/>
    <property type="match status" value="1"/>
</dbReference>
<dbReference type="RefSeq" id="WP_091472495.1">
    <property type="nucleotide sequence ID" value="NZ_FOJT01000001.1"/>
</dbReference>
<keyword evidence="7" id="KW-0560">Oxidoreductase</keyword>
<dbReference type="InterPro" id="IPR013766">
    <property type="entry name" value="Thioredoxin_domain"/>
</dbReference>
<dbReference type="Gene3D" id="3.40.30.10">
    <property type="entry name" value="Glutaredoxin"/>
    <property type="match status" value="1"/>
</dbReference>
<gene>
    <name evidence="18" type="ORF">SAMN05660845_0016</name>
</gene>
<dbReference type="InterPro" id="IPR050924">
    <property type="entry name" value="Peroxiredoxin_BCP/PrxQ"/>
</dbReference>
<keyword evidence="9" id="KW-1015">Disulfide bond</keyword>
<dbReference type="InterPro" id="IPR036249">
    <property type="entry name" value="Thioredoxin-like_sf"/>
</dbReference>
<dbReference type="GO" id="GO:0008379">
    <property type="term" value="F:thioredoxin peroxidase activity"/>
    <property type="evidence" value="ECO:0007669"/>
    <property type="project" value="TreeGrafter"/>
</dbReference>
<evidence type="ECO:0000256" key="1">
    <source>
        <dbReference type="ARBA" id="ARBA00003330"/>
    </source>
</evidence>
<dbReference type="FunFam" id="3.40.30.10:FF:000122">
    <property type="entry name" value="Peroxiredoxin Q chloroplastic"/>
    <property type="match status" value="1"/>
</dbReference>
<evidence type="ECO:0000256" key="10">
    <source>
        <dbReference type="ARBA" id="ARBA00023284"/>
    </source>
</evidence>
<dbReference type="OrthoDB" id="9812811at2"/>
<evidence type="ECO:0000256" key="4">
    <source>
        <dbReference type="ARBA" id="ARBA00022559"/>
    </source>
</evidence>
<dbReference type="GO" id="GO:0045454">
    <property type="term" value="P:cell redox homeostasis"/>
    <property type="evidence" value="ECO:0007669"/>
    <property type="project" value="TreeGrafter"/>
</dbReference>
<protein>
    <recommendedName>
        <fullName evidence="3">thioredoxin-dependent peroxiredoxin</fullName>
        <ecNumber evidence="3">1.11.1.24</ecNumber>
    </recommendedName>
    <alternativeName>
        <fullName evidence="11">Thioredoxin peroxidase</fullName>
    </alternativeName>
    <alternativeName>
        <fullName evidence="13">Thioredoxin-dependent peroxiredoxin Bcp</fullName>
    </alternativeName>
</protein>
<accession>A0A1I0UY50</accession>
<dbReference type="InterPro" id="IPR024706">
    <property type="entry name" value="Peroxiredoxin_AhpC-typ"/>
</dbReference>
<evidence type="ECO:0000313" key="18">
    <source>
        <dbReference type="EMBL" id="SFA68813.1"/>
    </source>
</evidence>
<evidence type="ECO:0000259" key="17">
    <source>
        <dbReference type="PROSITE" id="PS51352"/>
    </source>
</evidence>
<evidence type="ECO:0000256" key="3">
    <source>
        <dbReference type="ARBA" id="ARBA00013017"/>
    </source>
</evidence>
<proteinExistence type="inferred from homology"/>
<keyword evidence="4" id="KW-0575">Peroxidase</keyword>
<comment type="subunit">
    <text evidence="2">Monomer.</text>
</comment>
<dbReference type="PANTHER" id="PTHR42801:SF4">
    <property type="entry name" value="AHPC_TSA FAMILY PROTEIN"/>
    <property type="match status" value="1"/>
</dbReference>
<comment type="subcellular location">
    <subcellularLocation>
        <location evidence="15">Thylakoid</location>
    </subcellularLocation>
</comment>
<sequence length="152" mass="17095">MEILKVGDKMPIFGAKDQDGNDFYIESVLYKKILVIYFYPKDETPGCTRQACSFRDEYEDIKNAGAEVIGISGDSTKSHKKFAQNHKLPYILLSDSDKSIRKLFGVPSVMLGLIPGRVTYVIDIKGIVKMVYNSMDASQHIPKSLEAIQKLK</sequence>
<dbReference type="EMBL" id="FOJT01000001">
    <property type="protein sequence ID" value="SFA68813.1"/>
    <property type="molecule type" value="Genomic_DNA"/>
</dbReference>
<comment type="catalytic activity">
    <reaction evidence="14">
        <text>a hydroperoxide + [thioredoxin]-dithiol = an alcohol + [thioredoxin]-disulfide + H2O</text>
        <dbReference type="Rhea" id="RHEA:62620"/>
        <dbReference type="Rhea" id="RHEA-COMP:10698"/>
        <dbReference type="Rhea" id="RHEA-COMP:10700"/>
        <dbReference type="ChEBI" id="CHEBI:15377"/>
        <dbReference type="ChEBI" id="CHEBI:29950"/>
        <dbReference type="ChEBI" id="CHEBI:30879"/>
        <dbReference type="ChEBI" id="CHEBI:35924"/>
        <dbReference type="ChEBI" id="CHEBI:50058"/>
        <dbReference type="EC" id="1.11.1.24"/>
    </reaction>
</comment>
<dbReference type="EC" id="1.11.1.24" evidence="3"/>
<evidence type="ECO:0000256" key="8">
    <source>
        <dbReference type="ARBA" id="ARBA00023078"/>
    </source>
</evidence>
<evidence type="ECO:0000256" key="15">
    <source>
        <dbReference type="ARBA" id="ARBA00060385"/>
    </source>
</evidence>